<sequence length="264" mass="28340">MMRKVVFLLVGLMLASWSLFAQADDILLGAGDVIRVKVYGSDDLSLETRISEAGVISYPLVGEVKIGGLSTAQAESKIAGLLKKGGYLLNPQVNILVTVPQSQMVSVLGQVTKPGRYSLDGRRNVADVIALAGGVTPDGGDVVTIIRNDGKGGVSKQLVDIYAITHSGDTTSLPEVGANDVVYVERALRFYIYGEVQRPGVYKLERGTTVLQALSVGGGLTQRGTERGLVVKRRDADGNMQEIPVKKEDLLQADDTVYVKESWF</sequence>
<evidence type="ECO:0000256" key="1">
    <source>
        <dbReference type="ARBA" id="ARBA00022729"/>
    </source>
</evidence>
<feature type="domain" description="Soluble ligand binding" evidence="4">
    <location>
        <begin position="190"/>
        <end position="243"/>
    </location>
</feature>
<dbReference type="EMBL" id="CP008956">
    <property type="protein sequence ID" value="QJQ00684.1"/>
    <property type="molecule type" value="Genomic_DNA"/>
</dbReference>
<dbReference type="PANTHER" id="PTHR33619">
    <property type="entry name" value="POLYSACCHARIDE EXPORT PROTEIN GFCE-RELATED"/>
    <property type="match status" value="1"/>
</dbReference>
<keyword evidence="1 2" id="KW-0732">Signal</keyword>
<reference evidence="5 6" key="1">
    <citation type="journal article" date="2012" name="J. Bacteriol.">
        <title>Genome sequence of the pathogenic Herbaspirillum seropedicae strain Os34, isolated from rice roots.</title>
        <authorList>
            <person name="Ye W."/>
            <person name="Ye S."/>
            <person name="Liu J."/>
            <person name="Chang S."/>
            <person name="Chen M."/>
            <person name="Zhu B."/>
            <person name="Guo L."/>
            <person name="An Q."/>
        </authorList>
    </citation>
    <scope>NUCLEOTIDE SEQUENCE [LARGE SCALE GENOMIC DNA]</scope>
    <source>
        <strain evidence="5 6">Os34</strain>
    </source>
</reference>
<feature type="domain" description="Soluble ligand binding" evidence="4">
    <location>
        <begin position="104"/>
        <end position="148"/>
    </location>
</feature>
<feature type="domain" description="Polysaccharide export protein N-terminal" evidence="3">
    <location>
        <begin position="22"/>
        <end position="97"/>
    </location>
</feature>
<dbReference type="RefSeq" id="WP_017450885.1">
    <property type="nucleotide sequence ID" value="NZ_CP008956.1"/>
</dbReference>
<dbReference type="PANTHER" id="PTHR33619:SF3">
    <property type="entry name" value="POLYSACCHARIDE EXPORT PROTEIN GFCE-RELATED"/>
    <property type="match status" value="1"/>
</dbReference>
<accession>A0A6M3ZPY8</accession>
<evidence type="ECO:0000256" key="2">
    <source>
        <dbReference type="SAM" id="SignalP"/>
    </source>
</evidence>
<dbReference type="AlphaFoldDB" id="A0A6M3ZPY8"/>
<gene>
    <name evidence="5" type="primary">epsE</name>
    <name evidence="5" type="ORF">C798_10720</name>
</gene>
<organism evidence="5 6">
    <name type="scientific">Herbaspirillum rubrisubalbicans Os34</name>
    <dbReference type="NCBI Taxonomy" id="1235827"/>
    <lineage>
        <taxon>Bacteria</taxon>
        <taxon>Pseudomonadati</taxon>
        <taxon>Pseudomonadota</taxon>
        <taxon>Betaproteobacteria</taxon>
        <taxon>Burkholderiales</taxon>
        <taxon>Oxalobacteraceae</taxon>
        <taxon>Herbaspirillum</taxon>
    </lineage>
</organism>
<evidence type="ECO:0000259" key="4">
    <source>
        <dbReference type="Pfam" id="PF10531"/>
    </source>
</evidence>
<dbReference type="InterPro" id="IPR019554">
    <property type="entry name" value="Soluble_ligand-bd"/>
</dbReference>
<evidence type="ECO:0000313" key="6">
    <source>
        <dbReference type="Proteomes" id="UP000501648"/>
    </source>
</evidence>
<dbReference type="Gene3D" id="3.10.560.10">
    <property type="entry name" value="Outer membrane lipoprotein wza domain like"/>
    <property type="match status" value="2"/>
</dbReference>
<dbReference type="Pfam" id="PF10531">
    <property type="entry name" value="SLBB"/>
    <property type="match status" value="2"/>
</dbReference>
<name>A0A6M3ZPY8_9BURK</name>
<dbReference type="Pfam" id="PF02563">
    <property type="entry name" value="Poly_export"/>
    <property type="match status" value="1"/>
</dbReference>
<dbReference type="InterPro" id="IPR049712">
    <property type="entry name" value="Poly_export"/>
</dbReference>
<proteinExistence type="predicted"/>
<dbReference type="InterPro" id="IPR003715">
    <property type="entry name" value="Poly_export_N"/>
</dbReference>
<protein>
    <submittedName>
        <fullName evidence="5">Polysaccharide export protein EpsE</fullName>
    </submittedName>
</protein>
<evidence type="ECO:0000259" key="3">
    <source>
        <dbReference type="Pfam" id="PF02563"/>
    </source>
</evidence>
<evidence type="ECO:0000313" key="5">
    <source>
        <dbReference type="EMBL" id="QJQ00684.1"/>
    </source>
</evidence>
<dbReference type="GO" id="GO:0015159">
    <property type="term" value="F:polysaccharide transmembrane transporter activity"/>
    <property type="evidence" value="ECO:0007669"/>
    <property type="project" value="InterPro"/>
</dbReference>
<feature type="signal peptide" evidence="2">
    <location>
        <begin position="1"/>
        <end position="23"/>
    </location>
</feature>
<dbReference type="Proteomes" id="UP000501648">
    <property type="component" value="Chromosome"/>
</dbReference>
<dbReference type="InterPro" id="IPR017478">
    <property type="entry name" value="Polysacc_export_EpsE"/>
</dbReference>
<dbReference type="NCBIfam" id="TIGR03028">
    <property type="entry name" value="EpsE"/>
    <property type="match status" value="1"/>
</dbReference>
<feature type="chain" id="PRO_5027050697" evidence="2">
    <location>
        <begin position="24"/>
        <end position="264"/>
    </location>
</feature>